<dbReference type="EMBL" id="VOIH02000001">
    <property type="protein sequence ID" value="KAF3455444.1"/>
    <property type="molecule type" value="Genomic_DNA"/>
</dbReference>
<evidence type="ECO:0000256" key="1">
    <source>
        <dbReference type="SAM" id="MobiDB-lite"/>
    </source>
</evidence>
<protein>
    <submittedName>
        <fullName evidence="2">Uncharacterized protein</fullName>
    </submittedName>
</protein>
<gene>
    <name evidence="2" type="ORF">FNV43_RR00071</name>
</gene>
<evidence type="ECO:0000313" key="3">
    <source>
        <dbReference type="Proteomes" id="UP000796880"/>
    </source>
</evidence>
<organism evidence="2 3">
    <name type="scientific">Rhamnella rubrinervis</name>
    <dbReference type="NCBI Taxonomy" id="2594499"/>
    <lineage>
        <taxon>Eukaryota</taxon>
        <taxon>Viridiplantae</taxon>
        <taxon>Streptophyta</taxon>
        <taxon>Embryophyta</taxon>
        <taxon>Tracheophyta</taxon>
        <taxon>Spermatophyta</taxon>
        <taxon>Magnoliopsida</taxon>
        <taxon>eudicotyledons</taxon>
        <taxon>Gunneridae</taxon>
        <taxon>Pentapetalae</taxon>
        <taxon>rosids</taxon>
        <taxon>fabids</taxon>
        <taxon>Rosales</taxon>
        <taxon>Rhamnaceae</taxon>
        <taxon>rhamnoid group</taxon>
        <taxon>Rhamneae</taxon>
        <taxon>Rhamnella</taxon>
    </lineage>
</organism>
<feature type="region of interest" description="Disordered" evidence="1">
    <location>
        <begin position="54"/>
        <end position="75"/>
    </location>
</feature>
<feature type="region of interest" description="Disordered" evidence="1">
    <location>
        <begin position="91"/>
        <end position="115"/>
    </location>
</feature>
<proteinExistence type="predicted"/>
<evidence type="ECO:0000313" key="2">
    <source>
        <dbReference type="EMBL" id="KAF3455444.1"/>
    </source>
</evidence>
<feature type="compositionally biased region" description="Polar residues" evidence="1">
    <location>
        <begin position="54"/>
        <end position="63"/>
    </location>
</feature>
<sequence length="115" mass="12722">MADGEASQPSHYDDHVMAHIDSRFTHLEYIIECKFAVLSQEVLTMLETIRVELNQSSSPSPQAQRDREGPVPPPPLGFCLVRSSAAYSEKKGQKASPYLGQNEAATMEDVSTTRL</sequence>
<dbReference type="AlphaFoldDB" id="A0A8K0HPX4"/>
<comment type="caution">
    <text evidence="2">The sequence shown here is derived from an EMBL/GenBank/DDBJ whole genome shotgun (WGS) entry which is preliminary data.</text>
</comment>
<accession>A0A8K0HPX4</accession>
<reference evidence="2" key="1">
    <citation type="submission" date="2020-03" db="EMBL/GenBank/DDBJ databases">
        <title>A high-quality chromosome-level genome assembly of a woody plant with both climbing and erect habits, Rhamnella rubrinervis.</title>
        <authorList>
            <person name="Lu Z."/>
            <person name="Yang Y."/>
            <person name="Zhu X."/>
            <person name="Sun Y."/>
        </authorList>
    </citation>
    <scope>NUCLEOTIDE SEQUENCE</scope>
    <source>
        <strain evidence="2">BYM</strain>
        <tissue evidence="2">Leaf</tissue>
    </source>
</reference>
<keyword evidence="3" id="KW-1185">Reference proteome</keyword>
<dbReference type="Proteomes" id="UP000796880">
    <property type="component" value="Unassembled WGS sequence"/>
</dbReference>
<name>A0A8K0HPX4_9ROSA</name>